<keyword evidence="3 9" id="KW-1003">Cell membrane</keyword>
<dbReference type="InterPro" id="IPR003010">
    <property type="entry name" value="C-N_Hydrolase"/>
</dbReference>
<comment type="function">
    <text evidence="9">Catalyzes the phospholipid dependent N-acylation of the N-terminal cysteine of apolipoprotein, the last step in lipoprotein maturation.</text>
</comment>
<keyword evidence="5 9" id="KW-0812">Transmembrane</keyword>
<dbReference type="GO" id="GO:0042158">
    <property type="term" value="P:lipoprotein biosynthetic process"/>
    <property type="evidence" value="ECO:0007669"/>
    <property type="project" value="UniProtKB-UniRule"/>
</dbReference>
<evidence type="ECO:0000256" key="2">
    <source>
        <dbReference type="ARBA" id="ARBA00010065"/>
    </source>
</evidence>
<dbReference type="EC" id="2.3.1.269" evidence="9"/>
<accession>A0A368Z4H9</accession>
<evidence type="ECO:0000256" key="5">
    <source>
        <dbReference type="ARBA" id="ARBA00022692"/>
    </source>
</evidence>
<organism evidence="11 12">
    <name type="scientific">Phyllobacterium bourgognense</name>
    <dbReference type="NCBI Taxonomy" id="314236"/>
    <lineage>
        <taxon>Bacteria</taxon>
        <taxon>Pseudomonadati</taxon>
        <taxon>Pseudomonadota</taxon>
        <taxon>Alphaproteobacteria</taxon>
        <taxon>Hyphomicrobiales</taxon>
        <taxon>Phyllobacteriaceae</taxon>
        <taxon>Phyllobacterium</taxon>
    </lineage>
</organism>
<name>A0A368Z4H9_9HYPH</name>
<comment type="catalytic activity">
    <reaction evidence="9">
        <text>N-terminal S-1,2-diacyl-sn-glyceryl-L-cysteinyl-[lipoprotein] + a glycerophospholipid = N-acyl-S-1,2-diacyl-sn-glyceryl-L-cysteinyl-[lipoprotein] + a 2-acyl-sn-glycero-3-phospholipid + H(+)</text>
        <dbReference type="Rhea" id="RHEA:48228"/>
        <dbReference type="Rhea" id="RHEA-COMP:14681"/>
        <dbReference type="Rhea" id="RHEA-COMP:14684"/>
        <dbReference type="ChEBI" id="CHEBI:15378"/>
        <dbReference type="ChEBI" id="CHEBI:136912"/>
        <dbReference type="ChEBI" id="CHEBI:140656"/>
        <dbReference type="ChEBI" id="CHEBI:140657"/>
        <dbReference type="ChEBI" id="CHEBI:140660"/>
        <dbReference type="EC" id="2.3.1.269"/>
    </reaction>
</comment>
<evidence type="ECO:0000256" key="4">
    <source>
        <dbReference type="ARBA" id="ARBA00022679"/>
    </source>
</evidence>
<dbReference type="NCBIfam" id="TIGR00546">
    <property type="entry name" value="lnt"/>
    <property type="match status" value="1"/>
</dbReference>
<dbReference type="PANTHER" id="PTHR38686:SF1">
    <property type="entry name" value="APOLIPOPROTEIN N-ACYLTRANSFERASE"/>
    <property type="match status" value="1"/>
</dbReference>
<feature type="transmembrane region" description="Helical" evidence="9">
    <location>
        <begin position="92"/>
        <end position="114"/>
    </location>
</feature>
<evidence type="ECO:0000256" key="3">
    <source>
        <dbReference type="ARBA" id="ARBA00022475"/>
    </source>
</evidence>
<comment type="subcellular location">
    <subcellularLocation>
        <location evidence="1 9">Cell membrane</location>
        <topology evidence="1 9">Multi-pass membrane protein</topology>
    </subcellularLocation>
</comment>
<comment type="caution">
    <text evidence="11">The sequence shown here is derived from an EMBL/GenBank/DDBJ whole genome shotgun (WGS) entry which is preliminary data.</text>
</comment>
<dbReference type="Gene3D" id="3.60.110.10">
    <property type="entry name" value="Carbon-nitrogen hydrolase"/>
    <property type="match status" value="1"/>
</dbReference>
<dbReference type="PROSITE" id="PS50263">
    <property type="entry name" value="CN_HYDROLASE"/>
    <property type="match status" value="1"/>
</dbReference>
<dbReference type="InterPro" id="IPR036526">
    <property type="entry name" value="C-N_Hydrolase_sf"/>
</dbReference>
<dbReference type="UniPathway" id="UPA00666"/>
<dbReference type="CDD" id="cd07571">
    <property type="entry name" value="ALP_N-acyl_transferase"/>
    <property type="match status" value="1"/>
</dbReference>
<feature type="transmembrane region" description="Helical" evidence="9">
    <location>
        <begin position="232"/>
        <end position="251"/>
    </location>
</feature>
<dbReference type="SUPFAM" id="SSF56317">
    <property type="entry name" value="Carbon-nitrogen hydrolase"/>
    <property type="match status" value="1"/>
</dbReference>
<keyword evidence="11" id="KW-0449">Lipoprotein</keyword>
<protein>
    <recommendedName>
        <fullName evidence="9">Apolipoprotein N-acyltransferase</fullName>
        <shortName evidence="9">ALP N-acyltransferase</shortName>
        <ecNumber evidence="9">2.3.1.269</ecNumber>
    </recommendedName>
</protein>
<evidence type="ECO:0000256" key="8">
    <source>
        <dbReference type="ARBA" id="ARBA00023315"/>
    </source>
</evidence>
<keyword evidence="4 9" id="KW-0808">Transferase</keyword>
<evidence type="ECO:0000313" key="12">
    <source>
        <dbReference type="Proteomes" id="UP000253324"/>
    </source>
</evidence>
<dbReference type="InterPro" id="IPR045378">
    <property type="entry name" value="LNT_N"/>
</dbReference>
<dbReference type="Proteomes" id="UP000253324">
    <property type="component" value="Unassembled WGS sequence"/>
</dbReference>
<feature type="domain" description="CN hydrolase" evidence="10">
    <location>
        <begin position="266"/>
        <end position="515"/>
    </location>
</feature>
<keyword evidence="8 9" id="KW-0012">Acyltransferase</keyword>
<feature type="transmembrane region" description="Helical" evidence="9">
    <location>
        <begin position="126"/>
        <end position="149"/>
    </location>
</feature>
<evidence type="ECO:0000256" key="7">
    <source>
        <dbReference type="ARBA" id="ARBA00023136"/>
    </source>
</evidence>
<proteinExistence type="inferred from homology"/>
<dbReference type="GO" id="GO:0016410">
    <property type="term" value="F:N-acyltransferase activity"/>
    <property type="evidence" value="ECO:0007669"/>
    <property type="project" value="UniProtKB-UniRule"/>
</dbReference>
<feature type="transmembrane region" description="Helical" evidence="9">
    <location>
        <begin position="528"/>
        <end position="545"/>
    </location>
</feature>
<gene>
    <name evidence="9" type="primary">lnt</name>
    <name evidence="11" type="ORF">C7476_101125</name>
</gene>
<evidence type="ECO:0000313" key="11">
    <source>
        <dbReference type="EMBL" id="RCW87363.1"/>
    </source>
</evidence>
<feature type="transmembrane region" description="Helical" evidence="9">
    <location>
        <begin position="202"/>
        <end position="225"/>
    </location>
</feature>
<keyword evidence="6 9" id="KW-1133">Transmembrane helix</keyword>
<dbReference type="InterPro" id="IPR004563">
    <property type="entry name" value="Apolipo_AcylTrfase"/>
</dbReference>
<evidence type="ECO:0000256" key="6">
    <source>
        <dbReference type="ARBA" id="ARBA00022989"/>
    </source>
</evidence>
<dbReference type="Pfam" id="PF00795">
    <property type="entry name" value="CN_hydrolase"/>
    <property type="match status" value="1"/>
</dbReference>
<sequence>MANDRFARVASVNVTISRAEKEAGVVQRLPGKIILLSGWRRVVLAFLMGALASFALPPYDFFAVCFISFPVLVWLIDGAVDNAGAGPIRRLLPAAMVGWWFGFGYFVFGLWWIGNALLVDAANFAWAIPFAILGLPAVLAIFYAFATALARLLWSDGLGRIFALAFGFGIAEWLRSFVLTGFPWNAIGYAAMPVPVLMQSSVIVGLLGMNTLAVIVFSMPALLVGRHGLRSGTILALVLISAHVGFGVYRLSNAKVEAKGLQVRVVQPSIAQDLKWDADARRGIIDKYLAMTGEVPKDGKPKPQLVVWPETAVPYILTKTPEALKSIADVLSDDQVLLAGAIRMEEPGGSDASLYYNSIYAIDSEAEITGAADKVHLVPFGEYVPLENILRRFGISEVIELPGGFTAAATRRSLTVRDNFTALPLICYEAIFPAEMSYEGPPADAIVNVTNDAWYGDTPGPYQHFRQAQLRAVEQGLPLIRAANNGVSGVVDPYGRIIDALALDAVGVIDVALPTKVELPIRAGALHFQFWIVIGIVLVVTLAYFSRHRARVG</sequence>
<dbReference type="AlphaFoldDB" id="A0A368Z4H9"/>
<evidence type="ECO:0000256" key="9">
    <source>
        <dbReference type="HAMAP-Rule" id="MF_01148"/>
    </source>
</evidence>
<feature type="transmembrane region" description="Helical" evidence="9">
    <location>
        <begin position="38"/>
        <end position="55"/>
    </location>
</feature>
<dbReference type="PANTHER" id="PTHR38686">
    <property type="entry name" value="APOLIPOPROTEIN N-ACYLTRANSFERASE"/>
    <property type="match status" value="1"/>
</dbReference>
<reference evidence="11 12" key="1">
    <citation type="submission" date="2018-07" db="EMBL/GenBank/DDBJ databases">
        <title>Genomic Encyclopedia of Type Strains, Phase III (KMG-III): the genomes of soil and plant-associated and newly described type strains.</title>
        <authorList>
            <person name="Whitman W."/>
        </authorList>
    </citation>
    <scope>NUCLEOTIDE SEQUENCE [LARGE SCALE GENOMIC DNA]</scope>
    <source>
        <strain evidence="11 12">31-25a</strain>
    </source>
</reference>
<comment type="similarity">
    <text evidence="2 9">Belongs to the CN hydrolase family. Apolipoprotein N-acyltransferase subfamily.</text>
</comment>
<feature type="transmembrane region" description="Helical" evidence="9">
    <location>
        <begin position="161"/>
        <end position="182"/>
    </location>
</feature>
<keyword evidence="12" id="KW-1185">Reference proteome</keyword>
<evidence type="ECO:0000256" key="1">
    <source>
        <dbReference type="ARBA" id="ARBA00004651"/>
    </source>
</evidence>
<dbReference type="GO" id="GO:0005886">
    <property type="term" value="C:plasma membrane"/>
    <property type="evidence" value="ECO:0007669"/>
    <property type="project" value="UniProtKB-SubCell"/>
</dbReference>
<dbReference type="Pfam" id="PF20154">
    <property type="entry name" value="LNT_N"/>
    <property type="match status" value="1"/>
</dbReference>
<dbReference type="EMBL" id="QPJM01000001">
    <property type="protein sequence ID" value="RCW87363.1"/>
    <property type="molecule type" value="Genomic_DNA"/>
</dbReference>
<dbReference type="OrthoDB" id="9804277at2"/>
<comment type="pathway">
    <text evidence="9">Protein modification; lipoprotein biosynthesis (N-acyl transfer).</text>
</comment>
<keyword evidence="7 9" id="KW-0472">Membrane</keyword>
<evidence type="ECO:0000259" key="10">
    <source>
        <dbReference type="PROSITE" id="PS50263"/>
    </source>
</evidence>
<dbReference type="HAMAP" id="MF_01148">
    <property type="entry name" value="Lnt"/>
    <property type="match status" value="1"/>
</dbReference>